<sequence length="160" mass="17707">MKFKTYSSLLIFILSLSNNAFAASVPFSWCDEGREWTSGTANIEAQGPDYVLTNSSRQFAGDTNWTASFEDIDFYSDNNFVATDKANIEGNAYKHITLTSRGLSHISAVLSTACSYKKVWVHNSPTISSSSLSGVKLYLQQSLVALMNIQKQQEKELGQL</sequence>
<evidence type="ECO:0000256" key="1">
    <source>
        <dbReference type="SAM" id="SignalP"/>
    </source>
</evidence>
<keyword evidence="3" id="KW-1185">Reference proteome</keyword>
<organism evidence="2 3">
    <name type="scientific">Thalassotalea piscium</name>
    <dbReference type="NCBI Taxonomy" id="1230533"/>
    <lineage>
        <taxon>Bacteria</taxon>
        <taxon>Pseudomonadati</taxon>
        <taxon>Pseudomonadota</taxon>
        <taxon>Gammaproteobacteria</taxon>
        <taxon>Alteromonadales</taxon>
        <taxon>Colwelliaceae</taxon>
        <taxon>Thalassotalea</taxon>
    </lineage>
</organism>
<reference evidence="2 3" key="1">
    <citation type="submission" date="2020-08" db="EMBL/GenBank/DDBJ databases">
        <title>Genomic Encyclopedia of Type Strains, Phase IV (KMG-IV): sequencing the most valuable type-strain genomes for metagenomic binning, comparative biology and taxonomic classification.</title>
        <authorList>
            <person name="Goeker M."/>
        </authorList>
    </citation>
    <scope>NUCLEOTIDE SEQUENCE [LARGE SCALE GENOMIC DNA]</scope>
    <source>
        <strain evidence="2 3">DSM 26287</strain>
    </source>
</reference>
<dbReference type="AlphaFoldDB" id="A0A7X0TS10"/>
<gene>
    <name evidence="2" type="ORF">HNQ55_000137</name>
</gene>
<feature type="chain" id="PRO_5031434275" evidence="1">
    <location>
        <begin position="23"/>
        <end position="160"/>
    </location>
</feature>
<protein>
    <submittedName>
        <fullName evidence="2">Uncharacterized protein</fullName>
    </submittedName>
</protein>
<dbReference type="RefSeq" id="WP_184421132.1">
    <property type="nucleotide sequence ID" value="NZ_AP027362.1"/>
</dbReference>
<accession>A0A7X0TS10</accession>
<comment type="caution">
    <text evidence="2">The sequence shown here is derived from an EMBL/GenBank/DDBJ whole genome shotgun (WGS) entry which is preliminary data.</text>
</comment>
<name>A0A7X0TS10_9GAMM</name>
<keyword evidence="1" id="KW-0732">Signal</keyword>
<proteinExistence type="predicted"/>
<feature type="signal peptide" evidence="1">
    <location>
        <begin position="1"/>
        <end position="22"/>
    </location>
</feature>
<evidence type="ECO:0000313" key="2">
    <source>
        <dbReference type="EMBL" id="MBB6541663.1"/>
    </source>
</evidence>
<evidence type="ECO:0000313" key="3">
    <source>
        <dbReference type="Proteomes" id="UP000537141"/>
    </source>
</evidence>
<dbReference type="EMBL" id="JACHHU010000001">
    <property type="protein sequence ID" value="MBB6541663.1"/>
    <property type="molecule type" value="Genomic_DNA"/>
</dbReference>
<dbReference type="Proteomes" id="UP000537141">
    <property type="component" value="Unassembled WGS sequence"/>
</dbReference>